<dbReference type="Proteomes" id="UP000616143">
    <property type="component" value="Unassembled WGS sequence"/>
</dbReference>
<dbReference type="OrthoDB" id="42533at2157"/>
<dbReference type="InterPro" id="IPR005537">
    <property type="entry name" value="RAMP_III_fam"/>
</dbReference>
<dbReference type="RefSeq" id="WP_126450537.1">
    <property type="nucleotide sequence ID" value="NZ_AP018553.1"/>
</dbReference>
<evidence type="ECO:0000313" key="4">
    <source>
        <dbReference type="EMBL" id="GGU01007.1"/>
    </source>
</evidence>
<keyword evidence="1" id="KW-0051">Antiviral defense</keyword>
<reference evidence="5" key="2">
    <citation type="submission" date="2018-04" db="EMBL/GenBank/DDBJ databases">
        <title>Complete genome sequence of Sulfodiicoccus acidiphilus strain HS-1.</title>
        <authorList>
            <person name="Sakai H.D."/>
            <person name="Kurosawa N."/>
        </authorList>
    </citation>
    <scope>NUCLEOTIDE SEQUENCE [LARGE SCALE GENOMIC DNA]</scope>
    <source>
        <strain evidence="5">HS-1</strain>
    </source>
</reference>
<gene>
    <name evidence="4" type="ORF">GCM10007116_17870</name>
    <name evidence="3" type="ORF">HS1genome_1767</name>
</gene>
<dbReference type="GeneID" id="38667248"/>
<evidence type="ECO:0000256" key="1">
    <source>
        <dbReference type="ARBA" id="ARBA00023118"/>
    </source>
</evidence>
<reference evidence="4" key="1">
    <citation type="journal article" date="2014" name="Int. J. Syst. Evol. Microbiol.">
        <title>Complete genome sequence of Corynebacterium casei LMG S-19264T (=DSM 44701T), isolated from a smear-ripened cheese.</title>
        <authorList>
            <consortium name="US DOE Joint Genome Institute (JGI-PGF)"/>
            <person name="Walter F."/>
            <person name="Albersmeier A."/>
            <person name="Kalinowski J."/>
            <person name="Ruckert C."/>
        </authorList>
    </citation>
    <scope>NUCLEOTIDE SEQUENCE</scope>
    <source>
        <strain evidence="4">JCM 31740</strain>
    </source>
</reference>
<dbReference type="KEGG" id="sacd:HS1genome_1767"/>
<dbReference type="Proteomes" id="UP000276741">
    <property type="component" value="Chromosome"/>
</dbReference>
<evidence type="ECO:0000313" key="3">
    <source>
        <dbReference type="EMBL" id="BBD73378.1"/>
    </source>
</evidence>
<sequence>MRFVVTVRNLSSLTLGGSAVVSHVDVPMNQLGFPPSSLKGVMRTAATVAVREGLARGFTACGEVEPTYLGIAHSDGPCDVCRLFGYPGSMGSKVVVRLTRGEAPTFTLTRVSIDDGSGTAEEGKLFTQEVYSPGTQFTFEVDLLSQDARLRKLLLYSMAVLRTWRVGRNSLVDLRLEGVVNGGNLVPLCQAVKCDGEETELQEALKEWMWEV</sequence>
<dbReference type="EMBL" id="BMQS01000018">
    <property type="protein sequence ID" value="GGU01007.1"/>
    <property type="molecule type" value="Genomic_DNA"/>
</dbReference>
<accession>A0A348B5C6</accession>
<evidence type="ECO:0000259" key="2">
    <source>
        <dbReference type="Pfam" id="PF03787"/>
    </source>
</evidence>
<dbReference type="AlphaFoldDB" id="A0A348B5C6"/>
<proteinExistence type="predicted"/>
<keyword evidence="5" id="KW-1185">Reference proteome</keyword>
<dbReference type="Pfam" id="PF03787">
    <property type="entry name" value="RAMPs"/>
    <property type="match status" value="1"/>
</dbReference>
<dbReference type="EMBL" id="AP018553">
    <property type="protein sequence ID" value="BBD73378.1"/>
    <property type="molecule type" value="Genomic_DNA"/>
</dbReference>
<dbReference type="GO" id="GO:0051607">
    <property type="term" value="P:defense response to virus"/>
    <property type="evidence" value="ECO:0007669"/>
    <property type="project" value="UniProtKB-KW"/>
</dbReference>
<reference evidence="4" key="4">
    <citation type="submission" date="2020-09" db="EMBL/GenBank/DDBJ databases">
        <authorList>
            <person name="Sun Q."/>
            <person name="Ohkuma M."/>
        </authorList>
    </citation>
    <scope>NUCLEOTIDE SEQUENCE</scope>
    <source>
        <strain evidence="4">JCM 31740</strain>
    </source>
</reference>
<organism evidence="3 5">
    <name type="scientific">Sulfodiicoccus acidiphilus</name>
    <dbReference type="NCBI Taxonomy" id="1670455"/>
    <lineage>
        <taxon>Archaea</taxon>
        <taxon>Thermoproteota</taxon>
        <taxon>Thermoprotei</taxon>
        <taxon>Sulfolobales</taxon>
        <taxon>Sulfolobaceae</taxon>
        <taxon>Sulfodiicoccus</taxon>
    </lineage>
</organism>
<protein>
    <recommendedName>
        <fullName evidence="2">CRISPR type III-associated protein domain-containing protein</fullName>
    </recommendedName>
</protein>
<name>A0A348B5C6_9CREN</name>
<reference evidence="3" key="3">
    <citation type="journal article" date="2019" name="BMC Res. Notes">
        <title>Complete genome sequence of the Sulfodiicoccus acidiphilus strain HS-1T, the first crenarchaeon that lacks polB3, isolated from an acidic hot spring in Ohwaku-dani, Hakone, Japan.</title>
        <authorList>
            <person name="Sakai H.D."/>
            <person name="Kurosawa N."/>
        </authorList>
    </citation>
    <scope>NUCLEOTIDE SEQUENCE</scope>
    <source>
        <strain evidence="3">HS-1</strain>
    </source>
</reference>
<feature type="domain" description="CRISPR type III-associated protein" evidence="2">
    <location>
        <begin position="26"/>
        <end position="155"/>
    </location>
</feature>
<evidence type="ECO:0000313" key="5">
    <source>
        <dbReference type="Proteomes" id="UP000276741"/>
    </source>
</evidence>